<dbReference type="SUPFAM" id="SSF46785">
    <property type="entry name" value="Winged helix' DNA-binding domain"/>
    <property type="match status" value="1"/>
</dbReference>
<feature type="region of interest" description="Disordered" evidence="4">
    <location>
        <begin position="1"/>
        <end position="182"/>
    </location>
</feature>
<name>A0ABR7LFM3_9PSEU</name>
<feature type="compositionally biased region" description="Basic residues" evidence="4">
    <location>
        <begin position="85"/>
        <end position="96"/>
    </location>
</feature>
<dbReference type="InterPro" id="IPR036390">
    <property type="entry name" value="WH_DNA-bd_sf"/>
</dbReference>
<dbReference type="InterPro" id="IPR036388">
    <property type="entry name" value="WH-like_DNA-bd_sf"/>
</dbReference>
<evidence type="ECO:0000256" key="4">
    <source>
        <dbReference type="SAM" id="MobiDB-lite"/>
    </source>
</evidence>
<evidence type="ECO:0000256" key="1">
    <source>
        <dbReference type="ARBA" id="ARBA00023015"/>
    </source>
</evidence>
<dbReference type="CDD" id="cd07377">
    <property type="entry name" value="WHTH_GntR"/>
    <property type="match status" value="1"/>
</dbReference>
<evidence type="ECO:0000313" key="7">
    <source>
        <dbReference type="Proteomes" id="UP000734823"/>
    </source>
</evidence>
<organism evidence="6 7">
    <name type="scientific">Actinokineospora xionganensis</name>
    <dbReference type="NCBI Taxonomy" id="2684470"/>
    <lineage>
        <taxon>Bacteria</taxon>
        <taxon>Bacillati</taxon>
        <taxon>Actinomycetota</taxon>
        <taxon>Actinomycetes</taxon>
        <taxon>Pseudonocardiales</taxon>
        <taxon>Pseudonocardiaceae</taxon>
        <taxon>Actinokineospora</taxon>
    </lineage>
</organism>
<feature type="compositionally biased region" description="Basic residues" evidence="4">
    <location>
        <begin position="10"/>
        <end position="19"/>
    </location>
</feature>
<keyword evidence="7" id="KW-1185">Reference proteome</keyword>
<reference evidence="6 7" key="1">
    <citation type="submission" date="2020-06" db="EMBL/GenBank/DDBJ databases">
        <title>Actinokineospora xiongansis sp. nov., isolated from soil of Baiyangdian.</title>
        <authorList>
            <person name="Zhang X."/>
        </authorList>
    </citation>
    <scope>NUCLEOTIDE SEQUENCE [LARGE SCALE GENOMIC DNA]</scope>
    <source>
        <strain evidence="6 7">HBU206404</strain>
    </source>
</reference>
<feature type="compositionally biased region" description="Basic residues" evidence="4">
    <location>
        <begin position="128"/>
        <end position="157"/>
    </location>
</feature>
<keyword evidence="2" id="KW-0238">DNA-binding</keyword>
<sequence>MGSDGVAGHGQRRPPRRTVRPAVARLRPRHQGAGDRTQHRPTRLPHLGEGHQTPRPPPHRPRRSHSRDAHRLPPPPRGPECAVGRRLHVLPGRRRPPLPTTRLSHRLVPAPHPQTGHHHHLAQTAPLQRHHPHHHRRGPAHRRRTTRPRRGRHHPQVLHRLDPRSRTTGKHRPRPLPLPSNLPLEIPDHATQRPQPAYQLIADDLRKSIRNGSLRDDAPLPTTTELATTYQVAPSTAHRAITMLANQNLITVTPGHRARINRRAEP</sequence>
<proteinExistence type="predicted"/>
<gene>
    <name evidence="6" type="ORF">GPZ80_29400</name>
</gene>
<dbReference type="SMART" id="SM00345">
    <property type="entry name" value="HTH_GNTR"/>
    <property type="match status" value="1"/>
</dbReference>
<dbReference type="PROSITE" id="PS50949">
    <property type="entry name" value="HTH_GNTR"/>
    <property type="match status" value="1"/>
</dbReference>
<keyword evidence="3" id="KW-0804">Transcription</keyword>
<dbReference type="Pfam" id="PF00392">
    <property type="entry name" value="GntR"/>
    <property type="match status" value="1"/>
</dbReference>
<comment type="caution">
    <text evidence="6">The sequence shown here is derived from an EMBL/GenBank/DDBJ whole genome shotgun (WGS) entry which is preliminary data.</text>
</comment>
<dbReference type="Gene3D" id="1.10.10.10">
    <property type="entry name" value="Winged helix-like DNA-binding domain superfamily/Winged helix DNA-binding domain"/>
    <property type="match status" value="1"/>
</dbReference>
<evidence type="ECO:0000313" key="6">
    <source>
        <dbReference type="EMBL" id="MBC6451283.1"/>
    </source>
</evidence>
<feature type="domain" description="HTH gntR-type" evidence="5">
    <location>
        <begin position="195"/>
        <end position="263"/>
    </location>
</feature>
<accession>A0ABR7LFM3</accession>
<protein>
    <submittedName>
        <fullName evidence="6">Winged helix-turn-helix transcriptional regulator</fullName>
    </submittedName>
</protein>
<evidence type="ECO:0000256" key="2">
    <source>
        <dbReference type="ARBA" id="ARBA00023125"/>
    </source>
</evidence>
<evidence type="ECO:0000256" key="3">
    <source>
        <dbReference type="ARBA" id="ARBA00023163"/>
    </source>
</evidence>
<keyword evidence="1" id="KW-0805">Transcription regulation</keyword>
<evidence type="ECO:0000259" key="5">
    <source>
        <dbReference type="PROSITE" id="PS50949"/>
    </source>
</evidence>
<dbReference type="EMBL" id="JABVED010000027">
    <property type="protein sequence ID" value="MBC6451283.1"/>
    <property type="molecule type" value="Genomic_DNA"/>
</dbReference>
<dbReference type="InterPro" id="IPR000524">
    <property type="entry name" value="Tscrpt_reg_HTH_GntR"/>
</dbReference>
<dbReference type="Proteomes" id="UP000734823">
    <property type="component" value="Unassembled WGS sequence"/>
</dbReference>